<feature type="compositionally biased region" description="Polar residues" evidence="1">
    <location>
        <begin position="131"/>
        <end position="143"/>
    </location>
</feature>
<evidence type="ECO:0000256" key="2">
    <source>
        <dbReference type="SAM" id="Phobius"/>
    </source>
</evidence>
<feature type="transmembrane region" description="Helical" evidence="2">
    <location>
        <begin position="6"/>
        <end position="23"/>
    </location>
</feature>
<evidence type="ECO:0000313" key="3">
    <source>
        <dbReference type="EMBL" id="KDE03825.1"/>
    </source>
</evidence>
<dbReference type="EMBL" id="GL541724">
    <property type="protein sequence ID" value="KDE03825.1"/>
    <property type="molecule type" value="Genomic_DNA"/>
</dbReference>
<sequence>MFHIYLLVGCMTVGVICLVAYELDQQVQAKQRRREYEQRQQRMMTHSYASSPPKFKDGEEVEGKSSAVEAGAHEKMMTMGSSSNTALYERRRTNFTTGAERNVAQDGSDHHQNLSSTLSSSTDSAWLSDSGTLSGSPPSFSAHRTSHSRPSHFLNPHHHLPESNTDSDRQIFTRNSRQNSFKHDSDSSASDSATEPLFEQHTPSRTGATSPDADWERL</sequence>
<accession>U5HF22</accession>
<reference evidence="4" key="4">
    <citation type="submission" date="2015-06" db="UniProtKB">
        <authorList>
            <consortium name="EnsemblFungi"/>
        </authorList>
    </citation>
    <scope>IDENTIFICATION</scope>
</reference>
<protein>
    <submittedName>
        <fullName evidence="3 4">Uncharacterized protein</fullName>
    </submittedName>
</protein>
<feature type="compositionally biased region" description="Low complexity" evidence="1">
    <location>
        <begin position="114"/>
        <end position="130"/>
    </location>
</feature>
<evidence type="ECO:0000313" key="4">
    <source>
        <dbReference type="EnsemblFungi" id="MVLG_05709T0"/>
    </source>
</evidence>
<proteinExistence type="predicted"/>
<dbReference type="OrthoDB" id="2537398at2759"/>
<dbReference type="InParanoid" id="U5HF22"/>
<dbReference type="HOGENOM" id="CLU_1267747_0_0_1"/>
<keyword evidence="5" id="KW-1185">Reference proteome</keyword>
<dbReference type="Proteomes" id="UP000017200">
    <property type="component" value="Unassembled WGS sequence"/>
</dbReference>
<keyword evidence="2" id="KW-0812">Transmembrane</keyword>
<dbReference type="EMBL" id="AEIJ01000608">
    <property type="status" value="NOT_ANNOTATED_CDS"/>
    <property type="molecule type" value="Genomic_DNA"/>
</dbReference>
<feature type="region of interest" description="Disordered" evidence="1">
    <location>
        <begin position="102"/>
        <end position="218"/>
    </location>
</feature>
<dbReference type="EMBL" id="AEIJ01000609">
    <property type="status" value="NOT_ANNOTATED_CDS"/>
    <property type="molecule type" value="Genomic_DNA"/>
</dbReference>
<evidence type="ECO:0000313" key="5">
    <source>
        <dbReference type="Proteomes" id="UP000017200"/>
    </source>
</evidence>
<reference evidence="3" key="2">
    <citation type="submission" date="2010-11" db="EMBL/GenBank/DDBJ databases">
        <authorList>
            <consortium name="The Broad Institute Genome Sequencing Platform"/>
            <person name="Earl A."/>
            <person name="Ward D."/>
            <person name="Feldgarden M."/>
            <person name="Gevers D."/>
            <person name="Butler R."/>
            <person name="Young S.K."/>
            <person name="Zeng Q."/>
            <person name="Gargeya S."/>
            <person name="Fitzgerald M."/>
            <person name="Haas B."/>
            <person name="Abouelleil A."/>
            <person name="Alvarado L."/>
            <person name="Arachchi H.M."/>
            <person name="Berlin A."/>
            <person name="Brown A."/>
            <person name="Chapman S.B."/>
            <person name="Chen Z."/>
            <person name="Dunbar C."/>
            <person name="Freedman E."/>
            <person name="Gearin G."/>
            <person name="Gellesch M."/>
            <person name="Goldberg J."/>
            <person name="Griggs A."/>
            <person name="Gujja S."/>
            <person name="Heilman E."/>
            <person name="Heiman D."/>
            <person name="Howarth C."/>
            <person name="Larson L."/>
            <person name="Lui A."/>
            <person name="MacDonald P.J.P."/>
            <person name="Mehta T."/>
            <person name="Montmayeur A."/>
            <person name="Murphy C."/>
            <person name="Neiman D."/>
            <person name="Pearson M."/>
            <person name="Priest M."/>
            <person name="Roberts A."/>
            <person name="Saif S."/>
            <person name="Shea T."/>
            <person name="Shenoy N."/>
            <person name="Sisk P."/>
            <person name="Stolte C."/>
            <person name="Sykes S."/>
            <person name="White J."/>
            <person name="Yandava C."/>
            <person name="Wortman J."/>
            <person name="Nusbaum C."/>
            <person name="Birren B."/>
        </authorList>
    </citation>
    <scope>NUCLEOTIDE SEQUENCE</scope>
    <source>
        <strain evidence="3">P1A1 Lamole</strain>
    </source>
</reference>
<name>U5HF22_USTV1</name>
<feature type="compositionally biased region" description="Basic residues" evidence="1">
    <location>
        <begin position="144"/>
        <end position="158"/>
    </location>
</feature>
<keyword evidence="2" id="KW-0472">Membrane</keyword>
<reference evidence="5" key="1">
    <citation type="submission" date="2010-11" db="EMBL/GenBank/DDBJ databases">
        <title>The genome sequence of Microbotryum violaceum strain p1A1 Lamole.</title>
        <authorList>
            <person name="Cuomo C."/>
            <person name="Perlin M."/>
            <person name="Young S.K."/>
            <person name="Zeng Q."/>
            <person name="Gargeya S."/>
            <person name="Alvarado L."/>
            <person name="Berlin A."/>
            <person name="Chapman S.B."/>
            <person name="Chen Z."/>
            <person name="Freedman E."/>
            <person name="Gellesch M."/>
            <person name="Goldberg J."/>
            <person name="Griggs A."/>
            <person name="Gujja S."/>
            <person name="Heilman E."/>
            <person name="Heiman D."/>
            <person name="Howarth C."/>
            <person name="Mehta T."/>
            <person name="Neiman D."/>
            <person name="Pearson M."/>
            <person name="Roberts A."/>
            <person name="Saif S."/>
            <person name="Shea T."/>
            <person name="Shenoy N."/>
            <person name="Sisk P."/>
            <person name="Stolte C."/>
            <person name="Sykes S."/>
            <person name="White J."/>
            <person name="Yandava C."/>
            <person name="Haas B."/>
            <person name="Nusbaum C."/>
            <person name="Birren B."/>
        </authorList>
    </citation>
    <scope>NUCLEOTIDE SEQUENCE [LARGE SCALE GENOMIC DNA]</scope>
    <source>
        <strain evidence="5">p1A1 Lamole</strain>
    </source>
</reference>
<feature type="region of interest" description="Disordered" evidence="1">
    <location>
        <begin position="34"/>
        <end position="60"/>
    </location>
</feature>
<dbReference type="AlphaFoldDB" id="U5HF22"/>
<keyword evidence="2" id="KW-1133">Transmembrane helix</keyword>
<reference evidence="3 5" key="3">
    <citation type="journal article" date="2015" name="BMC Genomics">
        <title>Sex and parasites: genomic and transcriptomic analysis of Microbotryum lychnidis-dioicae, the biotrophic and plant-castrating anther smut fungus.</title>
        <authorList>
            <person name="Perlin M.H."/>
            <person name="Amselem J."/>
            <person name="Fontanillas E."/>
            <person name="Toh S.S."/>
            <person name="Chen Z."/>
            <person name="Goldberg J."/>
            <person name="Duplessis S."/>
            <person name="Henrissat B."/>
            <person name="Young S."/>
            <person name="Zeng Q."/>
            <person name="Aguileta G."/>
            <person name="Petit E."/>
            <person name="Badouin H."/>
            <person name="Andrews J."/>
            <person name="Razeeq D."/>
            <person name="Gabaldon T."/>
            <person name="Quesneville H."/>
            <person name="Giraud T."/>
            <person name="Hood M.E."/>
            <person name="Schultz D.J."/>
            <person name="Cuomo C.A."/>
        </authorList>
    </citation>
    <scope>NUCLEOTIDE SEQUENCE [LARGE SCALE GENOMIC DNA]</scope>
    <source>
        <strain evidence="5">p1A1 Lamole</strain>
        <strain evidence="3">P1A1 Lamole</strain>
    </source>
</reference>
<gene>
    <name evidence="3" type="ORF">MVLG_05709</name>
</gene>
<dbReference type="EnsemblFungi" id="MVLG_05709T0">
    <property type="protein sequence ID" value="MVLG_05709T0"/>
    <property type="gene ID" value="MVLG_05709"/>
</dbReference>
<evidence type="ECO:0000256" key="1">
    <source>
        <dbReference type="SAM" id="MobiDB-lite"/>
    </source>
</evidence>
<organism evidence="3">
    <name type="scientific">Microbotryum lychnidis-dioicae (strain p1A1 Lamole / MvSl-1064)</name>
    <name type="common">Anther smut fungus</name>
    <dbReference type="NCBI Taxonomy" id="683840"/>
    <lineage>
        <taxon>Eukaryota</taxon>
        <taxon>Fungi</taxon>
        <taxon>Dikarya</taxon>
        <taxon>Basidiomycota</taxon>
        <taxon>Pucciniomycotina</taxon>
        <taxon>Microbotryomycetes</taxon>
        <taxon>Microbotryales</taxon>
        <taxon>Microbotryaceae</taxon>
        <taxon>Microbotryum</taxon>
    </lineage>
</organism>